<comment type="caution">
    <text evidence="2">The sequence shown here is derived from an EMBL/GenBank/DDBJ whole genome shotgun (WGS) entry which is preliminary data.</text>
</comment>
<evidence type="ECO:0000313" key="3">
    <source>
        <dbReference type="Proteomes" id="UP001500827"/>
    </source>
</evidence>
<evidence type="ECO:0000313" key="2">
    <source>
        <dbReference type="EMBL" id="GAA3890534.1"/>
    </source>
</evidence>
<comment type="similarity">
    <text evidence="1">Belongs to the inositol monophosphatase superfamily.</text>
</comment>
<sequence>MDVENKSGHALFDPVTEADRAAEQAMRAFIGERFHDHGIIGEEYPDKLGTARHIWSLDPIDGTRSFICGLPNWTTLIALLEDGDPVLGLVDAPVLDEIYVGSGNEAWMVRSGGQVAIRTSQCCALSEARLSTTDPFLFGDDGHESCGFERLRRAARVTRYGHDAYAYARLAAGTIDLVVESGLKPHDYNPLGPLVRAAGGQVGNWSGGTDLASGAIVAAASRELYDAAVELLAVE</sequence>
<name>A0ABP7KYP8_9SPHN</name>
<protein>
    <submittedName>
        <fullName evidence="2">Histidinol-phosphatase</fullName>
    </submittedName>
</protein>
<reference evidence="3" key="1">
    <citation type="journal article" date="2019" name="Int. J. Syst. Evol. Microbiol.">
        <title>The Global Catalogue of Microorganisms (GCM) 10K type strain sequencing project: providing services to taxonomists for standard genome sequencing and annotation.</title>
        <authorList>
            <consortium name="The Broad Institute Genomics Platform"/>
            <consortium name="The Broad Institute Genome Sequencing Center for Infectious Disease"/>
            <person name="Wu L."/>
            <person name="Ma J."/>
        </authorList>
    </citation>
    <scope>NUCLEOTIDE SEQUENCE [LARGE SCALE GENOMIC DNA]</scope>
    <source>
        <strain evidence="3">JCM 17543</strain>
    </source>
</reference>
<dbReference type="Proteomes" id="UP001500827">
    <property type="component" value="Unassembled WGS sequence"/>
</dbReference>
<dbReference type="Gene3D" id="3.40.190.80">
    <property type="match status" value="1"/>
</dbReference>
<dbReference type="SUPFAM" id="SSF56655">
    <property type="entry name" value="Carbohydrate phosphatase"/>
    <property type="match status" value="1"/>
</dbReference>
<accession>A0ABP7KYP8</accession>
<evidence type="ECO:0000256" key="1">
    <source>
        <dbReference type="ARBA" id="ARBA00009759"/>
    </source>
</evidence>
<proteinExistence type="inferred from homology"/>
<dbReference type="InterPro" id="IPR000760">
    <property type="entry name" value="Inositol_monophosphatase-like"/>
</dbReference>
<organism evidence="2 3">
    <name type="scientific">Sphingomonas limnosediminicola</name>
    <dbReference type="NCBI Taxonomy" id="940133"/>
    <lineage>
        <taxon>Bacteria</taxon>
        <taxon>Pseudomonadati</taxon>
        <taxon>Pseudomonadota</taxon>
        <taxon>Alphaproteobacteria</taxon>
        <taxon>Sphingomonadales</taxon>
        <taxon>Sphingomonadaceae</taxon>
        <taxon>Sphingomonas</taxon>
    </lineage>
</organism>
<dbReference type="PANTHER" id="PTHR20854:SF4">
    <property type="entry name" value="INOSITOL-1-MONOPHOSPHATASE-RELATED"/>
    <property type="match status" value="1"/>
</dbReference>
<dbReference type="PANTHER" id="PTHR20854">
    <property type="entry name" value="INOSITOL MONOPHOSPHATASE"/>
    <property type="match status" value="1"/>
</dbReference>
<dbReference type="PRINTS" id="PR00377">
    <property type="entry name" value="IMPHPHTASES"/>
</dbReference>
<dbReference type="EMBL" id="BAABBM010000001">
    <property type="protein sequence ID" value="GAA3890534.1"/>
    <property type="molecule type" value="Genomic_DNA"/>
</dbReference>
<keyword evidence="3" id="KW-1185">Reference proteome</keyword>
<dbReference type="Gene3D" id="3.30.540.10">
    <property type="entry name" value="Fructose-1,6-Bisphosphatase, subunit A, domain 1"/>
    <property type="match status" value="1"/>
</dbReference>
<dbReference type="Pfam" id="PF00459">
    <property type="entry name" value="Inositol_P"/>
    <property type="match status" value="1"/>
</dbReference>
<gene>
    <name evidence="2" type="primary">hisN</name>
    <name evidence="2" type="ORF">GCM10022276_07020</name>
</gene>